<sequence>MHLLPAWPLMFRFVIAFIDCVDKSPYCSTNDCTVRPGYALEYCRKTCGNCETFCFDSHFVSCRETRKAECDTMLKDYCPLLCGACRRIKEKSNLLKGSGFTSIIGLVGTESNKHRALDDQHHYHCATRPSCLVCCCIDACFHETFYHIVSFLSSINLCRHQLSLHSLTRTSYFYSKCFLSESDLSFSGIEHLTFLSSEWGFSSVVFARRTTNAVQMILSFRCRLSNRSSPNLRRATSMLL</sequence>
<dbReference type="SMART" id="SM00254">
    <property type="entry name" value="ShKT"/>
    <property type="match status" value="2"/>
</dbReference>
<evidence type="ECO:0000256" key="1">
    <source>
        <dbReference type="SAM" id="SignalP"/>
    </source>
</evidence>
<dbReference type="EMBL" id="UYYA01000332">
    <property type="protein sequence ID" value="VDM53537.1"/>
    <property type="molecule type" value="Genomic_DNA"/>
</dbReference>
<keyword evidence="1" id="KW-0732">Signal</keyword>
<evidence type="ECO:0000313" key="5">
    <source>
        <dbReference type="WBParaSite" id="ACOC_0000195101-mRNA-1"/>
    </source>
</evidence>
<feature type="domain" description="ShKT" evidence="2">
    <location>
        <begin position="53"/>
        <end position="86"/>
    </location>
</feature>
<evidence type="ECO:0000313" key="3">
    <source>
        <dbReference type="EMBL" id="VDM53537.1"/>
    </source>
</evidence>
<reference evidence="5" key="1">
    <citation type="submission" date="2017-02" db="UniProtKB">
        <authorList>
            <consortium name="WormBaseParasite"/>
        </authorList>
    </citation>
    <scope>IDENTIFICATION</scope>
</reference>
<feature type="signal peptide" evidence="1">
    <location>
        <begin position="1"/>
        <end position="16"/>
    </location>
</feature>
<dbReference type="WBParaSite" id="ACOC_0000195101-mRNA-1">
    <property type="protein sequence ID" value="ACOC_0000195101-mRNA-1"/>
    <property type="gene ID" value="ACOC_0000195101"/>
</dbReference>
<accession>A0A0R3PDE6</accession>
<dbReference type="OrthoDB" id="5868374at2759"/>
<dbReference type="Pfam" id="PF01549">
    <property type="entry name" value="ShK"/>
    <property type="match status" value="2"/>
</dbReference>
<dbReference type="Proteomes" id="UP000267027">
    <property type="component" value="Unassembled WGS sequence"/>
</dbReference>
<evidence type="ECO:0000259" key="2">
    <source>
        <dbReference type="SMART" id="SM00254"/>
    </source>
</evidence>
<dbReference type="InterPro" id="IPR003582">
    <property type="entry name" value="ShKT_dom"/>
</dbReference>
<feature type="domain" description="ShKT" evidence="2">
    <location>
        <begin position="19"/>
        <end position="51"/>
    </location>
</feature>
<name>A0A0R3PDE6_ANGCS</name>
<proteinExistence type="predicted"/>
<keyword evidence="4" id="KW-1185">Reference proteome</keyword>
<protein>
    <submittedName>
        <fullName evidence="5">ShKT domain-containing protein</fullName>
    </submittedName>
</protein>
<dbReference type="AlphaFoldDB" id="A0A0R3PDE6"/>
<reference evidence="3 4" key="2">
    <citation type="submission" date="2018-11" db="EMBL/GenBank/DDBJ databases">
        <authorList>
            <consortium name="Pathogen Informatics"/>
        </authorList>
    </citation>
    <scope>NUCLEOTIDE SEQUENCE [LARGE SCALE GENOMIC DNA]</scope>
    <source>
        <strain evidence="3 4">Costa Rica</strain>
    </source>
</reference>
<evidence type="ECO:0000313" key="4">
    <source>
        <dbReference type="Proteomes" id="UP000267027"/>
    </source>
</evidence>
<organism evidence="5">
    <name type="scientific">Angiostrongylus costaricensis</name>
    <name type="common">Nematode worm</name>
    <dbReference type="NCBI Taxonomy" id="334426"/>
    <lineage>
        <taxon>Eukaryota</taxon>
        <taxon>Metazoa</taxon>
        <taxon>Ecdysozoa</taxon>
        <taxon>Nematoda</taxon>
        <taxon>Chromadorea</taxon>
        <taxon>Rhabditida</taxon>
        <taxon>Rhabditina</taxon>
        <taxon>Rhabditomorpha</taxon>
        <taxon>Strongyloidea</taxon>
        <taxon>Metastrongylidae</taxon>
        <taxon>Angiostrongylus</taxon>
    </lineage>
</organism>
<gene>
    <name evidence="3" type="ORF">ACOC_LOCUS1952</name>
</gene>
<feature type="chain" id="PRO_5043130036" evidence="1">
    <location>
        <begin position="17"/>
        <end position="240"/>
    </location>
</feature>